<dbReference type="PANTHER" id="PTHR35021:SF8">
    <property type="entry name" value="FIBER PROTEIN FB17"/>
    <property type="match status" value="1"/>
</dbReference>
<dbReference type="Proteomes" id="UP000813462">
    <property type="component" value="Unassembled WGS sequence"/>
</dbReference>
<dbReference type="InterPro" id="IPR007942">
    <property type="entry name" value="PLipase-like"/>
</dbReference>
<dbReference type="Pfam" id="PF05278">
    <property type="entry name" value="PEARLI-4"/>
    <property type="match status" value="1"/>
</dbReference>
<reference evidence="3" key="1">
    <citation type="journal article" date="2021" name="Front. Plant Sci.">
        <title>Chromosome-Scale Genome Assembly for Chinese Sour Jujube and Insights Into Its Genome Evolution and Domestication Signature.</title>
        <authorList>
            <person name="Shen L.-Y."/>
            <person name="Luo H."/>
            <person name="Wang X.-L."/>
            <person name="Wang X.-M."/>
            <person name="Qiu X.-J."/>
            <person name="Liu H."/>
            <person name="Zhou S.-S."/>
            <person name="Jia K.-H."/>
            <person name="Nie S."/>
            <person name="Bao Y.-T."/>
            <person name="Zhang R.-G."/>
            <person name="Yun Q.-Z."/>
            <person name="Chai Y.-H."/>
            <person name="Lu J.-Y."/>
            <person name="Li Y."/>
            <person name="Zhao S.-W."/>
            <person name="Mao J.-F."/>
            <person name="Jia S.-G."/>
            <person name="Mao Y.-M."/>
        </authorList>
    </citation>
    <scope>NUCLEOTIDE SEQUENCE</scope>
    <source>
        <strain evidence="3">AT0</strain>
        <tissue evidence="3">Leaf</tissue>
    </source>
</reference>
<evidence type="ECO:0000313" key="4">
    <source>
        <dbReference type="Proteomes" id="UP000813462"/>
    </source>
</evidence>
<evidence type="ECO:0000256" key="2">
    <source>
        <dbReference type="SAM" id="MobiDB-lite"/>
    </source>
</evidence>
<dbReference type="PANTHER" id="PTHR35021">
    <property type="match status" value="1"/>
</dbReference>
<sequence length="266" mass="31242">MLEAKKMGKSSSASSEDKIETQNGGILQRSKASYDGSILWVLRILQGDLSYIKLRFMKEHKILWSETEKIVNEEYFYHGYRNWRFVTSDEKELKIVNVEGYMIPWNLSSVMEDLLDKHGDIISQKISSPELKSLIYFFLCRVLLEMSRVMVVNVTEDLLGNWYSCMHFAKSNGFEVGFVMSHLKRVARGYFGFETTKFENEVKRKTKERIFDIKNQIAKLLDELKNCEEDLEEHERNEGSKRSKMMDKCLNECVELKWKKVAHGLF</sequence>
<feature type="region of interest" description="Disordered" evidence="2">
    <location>
        <begin position="1"/>
        <end position="21"/>
    </location>
</feature>
<keyword evidence="1" id="KW-0175">Coiled coil</keyword>
<accession>A0A978UV07</accession>
<evidence type="ECO:0000313" key="3">
    <source>
        <dbReference type="EMBL" id="KAH7518707.1"/>
    </source>
</evidence>
<evidence type="ECO:0000256" key="1">
    <source>
        <dbReference type="SAM" id="Coils"/>
    </source>
</evidence>
<feature type="coiled-coil region" evidence="1">
    <location>
        <begin position="203"/>
        <end position="244"/>
    </location>
</feature>
<organism evidence="3 4">
    <name type="scientific">Ziziphus jujuba var. spinosa</name>
    <dbReference type="NCBI Taxonomy" id="714518"/>
    <lineage>
        <taxon>Eukaryota</taxon>
        <taxon>Viridiplantae</taxon>
        <taxon>Streptophyta</taxon>
        <taxon>Embryophyta</taxon>
        <taxon>Tracheophyta</taxon>
        <taxon>Spermatophyta</taxon>
        <taxon>Magnoliopsida</taxon>
        <taxon>eudicotyledons</taxon>
        <taxon>Gunneridae</taxon>
        <taxon>Pentapetalae</taxon>
        <taxon>rosids</taxon>
        <taxon>fabids</taxon>
        <taxon>Rosales</taxon>
        <taxon>Rhamnaceae</taxon>
        <taxon>Paliureae</taxon>
        <taxon>Ziziphus</taxon>
    </lineage>
</organism>
<comment type="caution">
    <text evidence="3">The sequence shown here is derived from an EMBL/GenBank/DDBJ whole genome shotgun (WGS) entry which is preliminary data.</text>
</comment>
<dbReference type="EMBL" id="JAEACU010000009">
    <property type="protein sequence ID" value="KAH7518707.1"/>
    <property type="molecule type" value="Genomic_DNA"/>
</dbReference>
<name>A0A978UV07_ZIZJJ</name>
<gene>
    <name evidence="3" type="ORF">FEM48_Zijuj09G0199700</name>
</gene>
<proteinExistence type="predicted"/>
<dbReference type="AlphaFoldDB" id="A0A978UV07"/>
<protein>
    <submittedName>
        <fullName evidence="3">Uncharacterized protein</fullName>
    </submittedName>
</protein>